<dbReference type="EMBL" id="LASV01000714">
    <property type="protein sequence ID" value="KKA17063.1"/>
    <property type="molecule type" value="Genomic_DNA"/>
</dbReference>
<proteinExistence type="predicted"/>
<protein>
    <submittedName>
        <fullName evidence="1">Uncharacterized protein</fullName>
    </submittedName>
</protein>
<keyword evidence="2" id="KW-1185">Reference proteome</keyword>
<feature type="non-terminal residue" evidence="1">
    <location>
        <position position="1"/>
    </location>
</feature>
<gene>
    <name evidence="1" type="ORF">T310_9322</name>
</gene>
<evidence type="ECO:0000313" key="1">
    <source>
        <dbReference type="EMBL" id="KKA17063.1"/>
    </source>
</evidence>
<name>A0A0F4YHD7_RASE3</name>
<reference evidence="1 2" key="1">
    <citation type="submission" date="2015-04" db="EMBL/GenBank/DDBJ databases">
        <authorList>
            <person name="Heijne W.H."/>
            <person name="Fedorova N.D."/>
            <person name="Nierman W.C."/>
            <person name="Vollebregt A.W."/>
            <person name="Zhao Z."/>
            <person name="Wu L."/>
            <person name="Kumar M."/>
            <person name="Stam H."/>
            <person name="van den Berg M.A."/>
            <person name="Pel H.J."/>
        </authorList>
    </citation>
    <scope>NUCLEOTIDE SEQUENCE [LARGE SCALE GENOMIC DNA]</scope>
    <source>
        <strain evidence="1 2">CBS 393.64</strain>
    </source>
</reference>
<dbReference type="AlphaFoldDB" id="A0A0F4YHD7"/>
<evidence type="ECO:0000313" key="2">
    <source>
        <dbReference type="Proteomes" id="UP000053958"/>
    </source>
</evidence>
<sequence>LVGAPGIADPDGGVAADPEGDERGVVFFGEFLEVDPWFAVREEMGVADDGEREWSRGLPGVSSLEHGVVVCMYTDHFKMQIQHPRIVDREHDQPCNNNRQDDIARPELSNCALQLHQREDVSESVDQHC</sequence>
<dbReference type="Proteomes" id="UP000053958">
    <property type="component" value="Unassembled WGS sequence"/>
</dbReference>
<accession>A0A0F4YHD7</accession>
<organism evidence="1 2">
    <name type="scientific">Rasamsonia emersonii (strain ATCC 16479 / CBS 393.64 / IMI 116815)</name>
    <dbReference type="NCBI Taxonomy" id="1408163"/>
    <lineage>
        <taxon>Eukaryota</taxon>
        <taxon>Fungi</taxon>
        <taxon>Dikarya</taxon>
        <taxon>Ascomycota</taxon>
        <taxon>Pezizomycotina</taxon>
        <taxon>Eurotiomycetes</taxon>
        <taxon>Eurotiomycetidae</taxon>
        <taxon>Eurotiales</taxon>
        <taxon>Trichocomaceae</taxon>
        <taxon>Rasamsonia</taxon>
    </lineage>
</organism>
<comment type="caution">
    <text evidence="1">The sequence shown here is derived from an EMBL/GenBank/DDBJ whole genome shotgun (WGS) entry which is preliminary data.</text>
</comment>
<dbReference type="RefSeq" id="XP_013323675.1">
    <property type="nucleotide sequence ID" value="XM_013468221.1"/>
</dbReference>
<dbReference type="GeneID" id="25321260"/>